<evidence type="ECO:0000313" key="4">
    <source>
        <dbReference type="Proteomes" id="UP001235664"/>
    </source>
</evidence>
<dbReference type="Proteomes" id="UP001235664">
    <property type="component" value="Unassembled WGS sequence"/>
</dbReference>
<keyword evidence="4" id="KW-1185">Reference proteome</keyword>
<evidence type="ECO:0000313" key="3">
    <source>
        <dbReference type="EMBL" id="MDP4539174.1"/>
    </source>
</evidence>
<proteinExistence type="predicted"/>
<evidence type="ECO:0000256" key="2">
    <source>
        <dbReference type="SAM" id="SignalP"/>
    </source>
</evidence>
<sequence>MTRGWLAAGVAAMALGSSLALAQGQPVDLLPPGFEAPTPTPTPAPAPTPSPRPAATPAPLPGAAPTPVRRPGEVVQPLPTAPSTSSSAADLADLPTLRELENMSTDELDELLGLKPRFDIPPAARRSTERVGIIGPQEGGMPVASLANQPATLVRAVLTGTDGQLVSRWGHILLRRALASRLAAPAGMGAVEFAALRAGLLNRMGEHTAARALVQDIDTADYDENLTGAALDAYIGTADIVGACPAVRLSREAREGGEWRMLQAICNAYAGEETRAGNDLRRLMNSGTVPRIDSLLAQRFAGAAGAGRRAVNIEWNDVEEVTPWRFALANALGVDIPVELAGTLSPALELQTATAPMLPLPQRVAGAKMAAERGILSSEALIDLYSQIYALDDMEIEARATAVQLRNAYVDDDPAARLAAMRDIWSGERGEDFGPYVLTAYAAARLPPNEALADDAAALISSMLAAGLDRDAQRWSGVVEDGSMAWGILAVATPGASAQVSGGDLGSFIDNDGSTRQLGSRLLLAGLAGLGRIDPSDIAGYSEDLGVDLSRRSVWTERISQAAQADNPALVALLAGLGMQGESWQRMTALHLYHIVRALDAVGMNAEARMIAAEAVARA</sequence>
<reference evidence="3 4" key="1">
    <citation type="submission" date="2023-08" db="EMBL/GenBank/DDBJ databases">
        <title>genomic of DY56.</title>
        <authorList>
            <person name="Wang Y."/>
        </authorList>
    </citation>
    <scope>NUCLEOTIDE SEQUENCE [LARGE SCALE GENOMIC DNA]</scope>
    <source>
        <strain evidence="3 4">DY56-A-20</strain>
    </source>
</reference>
<keyword evidence="2" id="KW-0732">Signal</keyword>
<feature type="signal peptide" evidence="2">
    <location>
        <begin position="1"/>
        <end position="22"/>
    </location>
</feature>
<evidence type="ECO:0000256" key="1">
    <source>
        <dbReference type="SAM" id="MobiDB-lite"/>
    </source>
</evidence>
<dbReference type="RefSeq" id="WP_305929315.1">
    <property type="nucleotide sequence ID" value="NZ_JAVAIL010000002.1"/>
</dbReference>
<organism evidence="3 4">
    <name type="scientific">Qipengyuania benthica</name>
    <dbReference type="NCBI Taxonomy" id="3067651"/>
    <lineage>
        <taxon>Bacteria</taxon>
        <taxon>Pseudomonadati</taxon>
        <taxon>Pseudomonadota</taxon>
        <taxon>Alphaproteobacteria</taxon>
        <taxon>Sphingomonadales</taxon>
        <taxon>Erythrobacteraceae</taxon>
        <taxon>Qipengyuania</taxon>
    </lineage>
</organism>
<feature type="compositionally biased region" description="Low complexity" evidence="1">
    <location>
        <begin position="77"/>
        <end position="92"/>
    </location>
</feature>
<feature type="chain" id="PRO_5046470423" evidence="2">
    <location>
        <begin position="23"/>
        <end position="619"/>
    </location>
</feature>
<gene>
    <name evidence="3" type="ORF">Q9K01_06020</name>
</gene>
<feature type="region of interest" description="Disordered" evidence="1">
    <location>
        <begin position="25"/>
        <end position="92"/>
    </location>
</feature>
<feature type="compositionally biased region" description="Pro residues" evidence="1">
    <location>
        <begin position="38"/>
        <end position="64"/>
    </location>
</feature>
<protein>
    <submittedName>
        <fullName evidence="3">Uncharacterized protein</fullName>
    </submittedName>
</protein>
<name>A0ABT9H784_9SPHN</name>
<dbReference type="EMBL" id="JAVAIL010000002">
    <property type="protein sequence ID" value="MDP4539174.1"/>
    <property type="molecule type" value="Genomic_DNA"/>
</dbReference>
<comment type="caution">
    <text evidence="3">The sequence shown here is derived from an EMBL/GenBank/DDBJ whole genome shotgun (WGS) entry which is preliminary data.</text>
</comment>
<accession>A0ABT9H784</accession>